<protein>
    <submittedName>
        <fullName evidence="1">Uncharacterized protein</fullName>
    </submittedName>
</protein>
<name>B1I2U9_DESAP</name>
<proteinExistence type="predicted"/>
<reference evidence="2" key="1">
    <citation type="submission" date="2007-10" db="EMBL/GenBank/DDBJ databases">
        <title>Complete sequence of chromosome of Desulforudis audaxviator MP104C.</title>
        <authorList>
            <person name="Copeland A."/>
            <person name="Lucas S."/>
            <person name="Lapidus A."/>
            <person name="Barry K."/>
            <person name="Glavina del Rio T."/>
            <person name="Dalin E."/>
            <person name="Tice H."/>
            <person name="Bruce D."/>
            <person name="Pitluck S."/>
            <person name="Lowry S.R."/>
            <person name="Larimer F."/>
            <person name="Land M.L."/>
            <person name="Hauser L."/>
            <person name="Kyrpides N."/>
            <person name="Ivanova N.N."/>
            <person name="Richardson P."/>
        </authorList>
    </citation>
    <scope>NUCLEOTIDE SEQUENCE [LARGE SCALE GENOMIC DNA]</scope>
    <source>
        <strain evidence="2">MP104C</strain>
    </source>
</reference>
<dbReference type="InterPro" id="IPR027417">
    <property type="entry name" value="P-loop_NTPase"/>
</dbReference>
<dbReference type="KEGG" id="dau:Daud_0800"/>
<dbReference type="AlphaFoldDB" id="B1I2U9"/>
<dbReference type="Proteomes" id="UP000008544">
    <property type="component" value="Chromosome"/>
</dbReference>
<organism evidence="1 2">
    <name type="scientific">Desulforudis audaxviator (strain MP104C)</name>
    <dbReference type="NCBI Taxonomy" id="477974"/>
    <lineage>
        <taxon>Bacteria</taxon>
        <taxon>Bacillati</taxon>
        <taxon>Bacillota</taxon>
        <taxon>Clostridia</taxon>
        <taxon>Thermoanaerobacterales</taxon>
        <taxon>Candidatus Desulforudaceae</taxon>
        <taxon>Candidatus Desulforudis</taxon>
    </lineage>
</organism>
<evidence type="ECO:0000313" key="2">
    <source>
        <dbReference type="Proteomes" id="UP000008544"/>
    </source>
</evidence>
<sequence length="937" mass="109631">MSGWLYTDYLEIDQQFVDVYTEEVDRQHARAWQSYIPEANTRALLERIWGILERRSPKPPFIYGPYGTGKTFTAFLIKHLLEDALDEIEPFFAKYSAIKDLWPRWRALRERGPYVVAYRSAATDASSPFRLVYIVQERIAQALKEKGYSATTTETIRSAVLRKLTNSESTFIWPRAFEKHRHRFKEFTKPEEVIARLTETGTEGETLGLLDRVRRTLEDEDIVVLRSAQELKSWIKEVIVQNGLQGLLFLWDEFTDFFKIPGAPVDLVQELAHAAEDTHFYFGLITHLAPDTILKVDEASRRKFLDRFHRHHLELAEVTAYRLMSAVLQVKTERKAEWERKHETLWNEVGRASSLVIMLQGETKEDLRNVVPIHPCTALTLANIARLFSSSQRTLFRFLREERPDRFCFPRFLREYPRDGWRWLTADHLWDYFYADDDPEYPEEIRRFIRHYRANVEKITDEVECRVYKLVLLFDLLHRRLPVSEESQFSFKPTRSRVQRVFEGVLDGERAVAALNSLCKQHLLQRYRVGQNEVYVLPLFAVDDRKIREIKDRIKQTNPFRSLTKTNGEFGRLIADSFQVNPPLGLRHQMCTVAADEFLGRRERVLPPESLKPYQVGIVMVLPFGEGEVATARETARRLSSETPRVIYAVAGKEFAESRWERWVEQRALAEHARERGESEGERSYREMAKILVEEWVRDVVSHGFQMYFRGEVDFVATKEGYEEYLEEAVEKLYPLRPERIFPRETLYTGSAGKQAAEIGLGLVQNPQAPFGEAVDKLRGDGLWDNKDWPQEHPLAGMRAELRNMLRNREEINLLKAWEMLMGVPYGLIPSRIGIMLFGFLLREYTEGYYYWDGNRCEGLNASTLASLIDNVVKQKRGAEDYAIRRMLPAEEEACRLLREIFDLSFEEARYLRTALVRLREHFRLLGYPLWSLSYAG</sequence>
<keyword evidence="2" id="KW-1185">Reference proteome</keyword>
<reference evidence="1 2" key="2">
    <citation type="journal article" date="2008" name="Science">
        <title>Environmental genomics reveals a single-species ecosystem deep within Earth.</title>
        <authorList>
            <person name="Chivian D."/>
            <person name="Brodie E.L."/>
            <person name="Alm E.J."/>
            <person name="Culley D.E."/>
            <person name="Dehal P.S."/>
            <person name="Desantis T.Z."/>
            <person name="Gihring T.M."/>
            <person name="Lapidus A."/>
            <person name="Lin L.H."/>
            <person name="Lowry S.R."/>
            <person name="Moser D.P."/>
            <person name="Richardson P.M."/>
            <person name="Southam G."/>
            <person name="Wanger G."/>
            <person name="Pratt L.M."/>
            <person name="Andersen G.L."/>
            <person name="Hazen T.C."/>
            <person name="Brockman F.J."/>
            <person name="Arkin A.P."/>
            <person name="Onstott T.C."/>
        </authorList>
    </citation>
    <scope>NUCLEOTIDE SEQUENCE [LARGE SCALE GENOMIC DNA]</scope>
    <source>
        <strain evidence="1 2">MP104C</strain>
    </source>
</reference>
<evidence type="ECO:0000313" key="1">
    <source>
        <dbReference type="EMBL" id="ACA59318.1"/>
    </source>
</evidence>
<gene>
    <name evidence="1" type="ordered locus">Daud_0800</name>
</gene>
<dbReference type="HOGENOM" id="CLU_005157_0_0_9"/>
<dbReference type="EMBL" id="CP000860">
    <property type="protein sequence ID" value="ACA59318.1"/>
    <property type="molecule type" value="Genomic_DNA"/>
</dbReference>
<dbReference type="eggNOG" id="ENOG502Z8PB">
    <property type="taxonomic scope" value="Bacteria"/>
</dbReference>
<dbReference type="SUPFAM" id="SSF52540">
    <property type="entry name" value="P-loop containing nucleoside triphosphate hydrolases"/>
    <property type="match status" value="1"/>
</dbReference>
<dbReference type="OrthoDB" id="9812271at2"/>
<dbReference type="STRING" id="477974.Daud_0800"/>
<accession>B1I2U9</accession>